<dbReference type="GO" id="GO:0005524">
    <property type="term" value="F:ATP binding"/>
    <property type="evidence" value="ECO:0007669"/>
    <property type="project" value="UniProtKB-UniRule"/>
</dbReference>
<evidence type="ECO:0000256" key="8">
    <source>
        <dbReference type="ARBA" id="ARBA00022679"/>
    </source>
</evidence>
<dbReference type="STRING" id="1236976.JCM16418_1623"/>
<dbReference type="Gene3D" id="3.40.50.300">
    <property type="entry name" value="P-loop containing nucleotide triphosphate hydrolases"/>
    <property type="match status" value="1"/>
</dbReference>
<dbReference type="Proteomes" id="UP000019364">
    <property type="component" value="Unassembled WGS sequence"/>
</dbReference>
<dbReference type="GO" id="GO:0005737">
    <property type="term" value="C:cytoplasm"/>
    <property type="evidence" value="ECO:0007669"/>
    <property type="project" value="UniProtKB-SubCell"/>
</dbReference>
<dbReference type="PIRSF" id="PIRSF000545">
    <property type="entry name" value="Pantothenate_kin"/>
    <property type="match status" value="1"/>
</dbReference>
<dbReference type="UniPathway" id="UPA00241">
    <property type="reaction ID" value="UER00352"/>
</dbReference>
<sequence>MNTYSPYFEFGREDWGSVNDLPHFQITEEEFEQLRGLNEDISIREVSEVYLPLTRLIHLYVNAFQRLHAEMRSLLGSPVAKSPYIIGIAGSVAVGKSTTARLMQTLLSQWDQHSNVALVTTDGFLYPNHILQERGMMDKKGFPESYDIKKLIQFIGNAKCGQPELRAPVYSHTAYDILQGEEQIITEPDILILEGINVLQVNTEAQVFVSDYFDFSIYIDADEANIRKWYVERFQMLRDTAFQNPESYFHRYASLTQAEAIQKAYQIWEQINAVNLQQNILPTKERAKLIVKKGPNHTIEQVCLRK</sequence>
<keyword evidence="12 14" id="KW-0173">Coenzyme A biosynthesis</keyword>
<dbReference type="InterPro" id="IPR004566">
    <property type="entry name" value="PanK"/>
</dbReference>
<dbReference type="EC" id="2.7.1.33" evidence="5 14"/>
<evidence type="ECO:0000256" key="11">
    <source>
        <dbReference type="ARBA" id="ARBA00022840"/>
    </source>
</evidence>
<organism evidence="17 18">
    <name type="scientific">Paenibacillus pini JCM 16418</name>
    <dbReference type="NCBI Taxonomy" id="1236976"/>
    <lineage>
        <taxon>Bacteria</taxon>
        <taxon>Bacillati</taxon>
        <taxon>Bacillota</taxon>
        <taxon>Bacilli</taxon>
        <taxon>Bacillales</taxon>
        <taxon>Paenibacillaceae</taxon>
        <taxon>Paenibacillus</taxon>
    </lineage>
</organism>
<feature type="binding site" evidence="14">
    <location>
        <begin position="90"/>
        <end position="97"/>
    </location>
    <ligand>
        <name>ATP</name>
        <dbReference type="ChEBI" id="CHEBI:30616"/>
    </ligand>
</feature>
<evidence type="ECO:0000256" key="14">
    <source>
        <dbReference type="HAMAP-Rule" id="MF_00215"/>
    </source>
</evidence>
<keyword evidence="7 14" id="KW-0963">Cytoplasm</keyword>
<evidence type="ECO:0000256" key="12">
    <source>
        <dbReference type="ARBA" id="ARBA00022993"/>
    </source>
</evidence>
<gene>
    <name evidence="14" type="primary">coaA</name>
    <name evidence="17" type="ORF">JCM16418_1623</name>
</gene>
<evidence type="ECO:0000256" key="5">
    <source>
        <dbReference type="ARBA" id="ARBA00012102"/>
    </source>
</evidence>
<evidence type="ECO:0000256" key="10">
    <source>
        <dbReference type="ARBA" id="ARBA00022777"/>
    </source>
</evidence>
<evidence type="ECO:0000256" key="13">
    <source>
        <dbReference type="ARBA" id="ARBA00032866"/>
    </source>
</evidence>
<keyword evidence="11 14" id="KW-0067">ATP-binding</keyword>
<dbReference type="HAMAP" id="MF_00215">
    <property type="entry name" value="Pantothen_kinase_1"/>
    <property type="match status" value="1"/>
</dbReference>
<feature type="domain" description="Phosphoribulokinase/uridine kinase" evidence="16">
    <location>
        <begin position="85"/>
        <end position="223"/>
    </location>
</feature>
<comment type="caution">
    <text evidence="17">The sequence shown here is derived from an EMBL/GenBank/DDBJ whole genome shotgun (WGS) entry which is preliminary data.</text>
</comment>
<comment type="subcellular location">
    <subcellularLocation>
        <location evidence="2 14 15">Cytoplasm</location>
    </subcellularLocation>
</comment>
<dbReference type="InterPro" id="IPR006083">
    <property type="entry name" value="PRK/URK"/>
</dbReference>
<comment type="pathway">
    <text evidence="3 14 15">Cofactor biosynthesis; coenzyme A biosynthesis; CoA from (R)-pantothenate: step 1/5.</text>
</comment>
<evidence type="ECO:0000313" key="17">
    <source>
        <dbReference type="EMBL" id="GAF07596.1"/>
    </source>
</evidence>
<comment type="similarity">
    <text evidence="4 14 15">Belongs to the prokaryotic pantothenate kinase family.</text>
</comment>
<keyword evidence="8 14" id="KW-0808">Transferase</keyword>
<keyword evidence="18" id="KW-1185">Reference proteome</keyword>
<evidence type="ECO:0000256" key="4">
    <source>
        <dbReference type="ARBA" id="ARBA00006087"/>
    </source>
</evidence>
<evidence type="ECO:0000256" key="6">
    <source>
        <dbReference type="ARBA" id="ARBA00015080"/>
    </source>
</evidence>
<dbReference type="GO" id="GO:0015937">
    <property type="term" value="P:coenzyme A biosynthetic process"/>
    <property type="evidence" value="ECO:0007669"/>
    <property type="project" value="UniProtKB-UniRule"/>
</dbReference>
<dbReference type="EMBL" id="BAVZ01000004">
    <property type="protein sequence ID" value="GAF07596.1"/>
    <property type="molecule type" value="Genomic_DNA"/>
</dbReference>
<evidence type="ECO:0000256" key="7">
    <source>
        <dbReference type="ARBA" id="ARBA00022490"/>
    </source>
</evidence>
<comment type="catalytic activity">
    <reaction evidence="1 14 15">
        <text>(R)-pantothenate + ATP = (R)-4'-phosphopantothenate + ADP + H(+)</text>
        <dbReference type="Rhea" id="RHEA:16373"/>
        <dbReference type="ChEBI" id="CHEBI:10986"/>
        <dbReference type="ChEBI" id="CHEBI:15378"/>
        <dbReference type="ChEBI" id="CHEBI:29032"/>
        <dbReference type="ChEBI" id="CHEBI:30616"/>
        <dbReference type="ChEBI" id="CHEBI:456216"/>
        <dbReference type="EC" id="2.7.1.33"/>
    </reaction>
</comment>
<dbReference type="PANTHER" id="PTHR10285">
    <property type="entry name" value="URIDINE KINASE"/>
    <property type="match status" value="1"/>
</dbReference>
<reference evidence="17 18" key="1">
    <citation type="journal article" date="2014" name="Genome Announc.">
        <title>Draft Genome Sequence of Paenibacillus pini JCM 16418T, Isolated from the Rhizosphere of Pine Tree.</title>
        <authorList>
            <person name="Yuki M."/>
            <person name="Oshima K."/>
            <person name="Suda W."/>
            <person name="Oshida Y."/>
            <person name="Kitamura K."/>
            <person name="Iida Y."/>
            <person name="Hattori M."/>
            <person name="Ohkuma M."/>
        </authorList>
    </citation>
    <scope>NUCLEOTIDE SEQUENCE [LARGE SCALE GENOMIC DNA]</scope>
    <source>
        <strain evidence="17 18">JCM 16418</strain>
    </source>
</reference>
<dbReference type="OrthoDB" id="1550976at2"/>
<dbReference type="Pfam" id="PF00485">
    <property type="entry name" value="PRK"/>
    <property type="match status" value="1"/>
</dbReference>
<evidence type="ECO:0000256" key="15">
    <source>
        <dbReference type="RuleBase" id="RU003530"/>
    </source>
</evidence>
<dbReference type="AlphaFoldDB" id="W7YSJ0"/>
<dbReference type="SUPFAM" id="SSF52540">
    <property type="entry name" value="P-loop containing nucleoside triphosphate hydrolases"/>
    <property type="match status" value="1"/>
</dbReference>
<dbReference type="InterPro" id="IPR027417">
    <property type="entry name" value="P-loop_NTPase"/>
</dbReference>
<keyword evidence="10 14" id="KW-0418">Kinase</keyword>
<proteinExistence type="inferred from homology"/>
<keyword evidence="9 14" id="KW-0547">Nucleotide-binding</keyword>
<evidence type="ECO:0000256" key="9">
    <source>
        <dbReference type="ARBA" id="ARBA00022741"/>
    </source>
</evidence>
<dbReference type="eggNOG" id="COG1072">
    <property type="taxonomic scope" value="Bacteria"/>
</dbReference>
<evidence type="ECO:0000259" key="16">
    <source>
        <dbReference type="Pfam" id="PF00485"/>
    </source>
</evidence>
<dbReference type="RefSeq" id="WP_036647237.1">
    <property type="nucleotide sequence ID" value="NZ_BAVZ01000004.1"/>
</dbReference>
<evidence type="ECO:0000256" key="1">
    <source>
        <dbReference type="ARBA" id="ARBA00001206"/>
    </source>
</evidence>
<dbReference type="CDD" id="cd02025">
    <property type="entry name" value="PanK"/>
    <property type="match status" value="1"/>
</dbReference>
<name>W7YSJ0_9BACL</name>
<evidence type="ECO:0000256" key="2">
    <source>
        <dbReference type="ARBA" id="ARBA00004496"/>
    </source>
</evidence>
<accession>W7YSJ0</accession>
<dbReference type="GO" id="GO:0004594">
    <property type="term" value="F:pantothenate kinase activity"/>
    <property type="evidence" value="ECO:0007669"/>
    <property type="project" value="UniProtKB-UniRule"/>
</dbReference>
<protein>
    <recommendedName>
        <fullName evidence="6 14">Pantothenate kinase</fullName>
        <ecNumber evidence="5 14">2.7.1.33</ecNumber>
    </recommendedName>
    <alternativeName>
        <fullName evidence="13 14">Pantothenic acid kinase</fullName>
    </alternativeName>
</protein>
<evidence type="ECO:0000313" key="18">
    <source>
        <dbReference type="Proteomes" id="UP000019364"/>
    </source>
</evidence>
<evidence type="ECO:0000256" key="3">
    <source>
        <dbReference type="ARBA" id="ARBA00005225"/>
    </source>
</evidence>
<dbReference type="NCBIfam" id="TIGR00554">
    <property type="entry name" value="panK_bact"/>
    <property type="match status" value="1"/>
</dbReference>